<organism evidence="2 3">
    <name type="scientific">Peptostreptococcus porci</name>
    <dbReference type="NCBI Taxonomy" id="2652282"/>
    <lineage>
        <taxon>Bacteria</taxon>
        <taxon>Bacillati</taxon>
        <taxon>Bacillota</taxon>
        <taxon>Clostridia</taxon>
        <taxon>Peptostreptococcales</taxon>
        <taxon>Peptostreptococcaceae</taxon>
        <taxon>Peptostreptococcus</taxon>
    </lineage>
</organism>
<feature type="transmembrane region" description="Helical" evidence="1">
    <location>
        <begin position="280"/>
        <end position="301"/>
    </location>
</feature>
<gene>
    <name evidence="2" type="ORF">FYJ71_02365</name>
</gene>
<evidence type="ECO:0000256" key="1">
    <source>
        <dbReference type="SAM" id="Phobius"/>
    </source>
</evidence>
<proteinExistence type="predicted"/>
<keyword evidence="1" id="KW-0812">Transmembrane</keyword>
<keyword evidence="3" id="KW-1185">Reference proteome</keyword>
<evidence type="ECO:0000313" key="3">
    <source>
        <dbReference type="Proteomes" id="UP000440713"/>
    </source>
</evidence>
<feature type="transmembrane region" description="Helical" evidence="1">
    <location>
        <begin position="58"/>
        <end position="83"/>
    </location>
</feature>
<evidence type="ECO:0000313" key="2">
    <source>
        <dbReference type="EMBL" id="MST61818.1"/>
    </source>
</evidence>
<keyword evidence="1" id="KW-0472">Membrane</keyword>
<evidence type="ECO:0008006" key="4">
    <source>
        <dbReference type="Google" id="ProtNLM"/>
    </source>
</evidence>
<dbReference type="Proteomes" id="UP000440713">
    <property type="component" value="Unassembled WGS sequence"/>
</dbReference>
<feature type="transmembrane region" description="Helical" evidence="1">
    <location>
        <begin position="321"/>
        <end position="345"/>
    </location>
</feature>
<keyword evidence="1" id="KW-1133">Transmembrane helix</keyword>
<feature type="transmembrane region" description="Helical" evidence="1">
    <location>
        <begin position="167"/>
        <end position="196"/>
    </location>
</feature>
<feature type="transmembrane region" description="Helical" evidence="1">
    <location>
        <begin position="138"/>
        <end position="155"/>
    </location>
</feature>
<protein>
    <recommendedName>
        <fullName evidence="4">Polysaccharide polymerase</fullName>
    </recommendedName>
</protein>
<feature type="transmembrane region" description="Helical" evidence="1">
    <location>
        <begin position="208"/>
        <end position="228"/>
    </location>
</feature>
<feature type="transmembrane region" description="Helical" evidence="1">
    <location>
        <begin position="95"/>
        <end position="118"/>
    </location>
</feature>
<accession>A0A6N7WYF3</accession>
<name>A0A6N7WYF3_9FIRM</name>
<dbReference type="AlphaFoldDB" id="A0A6N7WYF3"/>
<reference evidence="2 3" key="1">
    <citation type="submission" date="2019-08" db="EMBL/GenBank/DDBJ databases">
        <title>In-depth cultivation of the pig gut microbiome towards novel bacterial diversity and tailored functional studies.</title>
        <authorList>
            <person name="Wylensek D."/>
            <person name="Hitch T.C.A."/>
            <person name="Clavel T."/>
        </authorList>
    </citation>
    <scope>NUCLEOTIDE SEQUENCE [LARGE SCALE GENOMIC DNA]</scope>
    <source>
        <strain evidence="2 3">WCA-SAB-591-4A-A</strain>
    </source>
</reference>
<feature type="transmembrane region" description="Helical" evidence="1">
    <location>
        <begin position="35"/>
        <end position="52"/>
    </location>
</feature>
<dbReference type="EMBL" id="VUNE01000001">
    <property type="protein sequence ID" value="MST61818.1"/>
    <property type="molecule type" value="Genomic_DNA"/>
</dbReference>
<dbReference type="RefSeq" id="WP_154537197.1">
    <property type="nucleotide sequence ID" value="NZ_VUNE01000001.1"/>
</dbReference>
<comment type="caution">
    <text evidence="2">The sequence shown here is derived from an EMBL/GenBank/DDBJ whole genome shotgun (WGS) entry which is preliminary data.</text>
</comment>
<feature type="transmembrane region" description="Helical" evidence="1">
    <location>
        <begin position="6"/>
        <end position="23"/>
    </location>
</feature>
<sequence length="374" mass="44068">MKINKWKNFLGVLLVFLAAFKYYSVIFDYTNLNKYCMILSLLLSTLLILINYKKYNLIHLGFFVILSIQFVMSKNITMLYSYYLCLGLFALDFRYLIKWFVIFNAIFFSIFLITNLIGINPTEYIEGRNDFGFGNPNAAFISMFMVWSSFFYLIYDSKKNIDFILMLLMVALIYSQTVTRTGLLTAVGTIFAYIILKNIDIQKKVFSILIGVFPLFMTFLSLIITLFMSNNYLINKILSHRPVYWRTYLMHPTKGVNLFGYVSNIREILFTQRMPLDSGYIWSLYSQGLVVFVMLIVFYSFTMYILCKENKKAEILFMTSVLIYCFAESIMLEVSTNMSLVLVVYGMYRMNKLNIWDILEDRILKRRKVKKLTK</sequence>